<protein>
    <submittedName>
        <fullName evidence="4">TetR family transcriptional regulator</fullName>
    </submittedName>
</protein>
<keyword evidence="5" id="KW-1185">Reference proteome</keyword>
<proteinExistence type="predicted"/>
<dbReference type="GO" id="GO:0003677">
    <property type="term" value="F:DNA binding"/>
    <property type="evidence" value="ECO:0007669"/>
    <property type="project" value="UniProtKB-UniRule"/>
</dbReference>
<comment type="caution">
    <text evidence="4">The sequence shown here is derived from an EMBL/GenBank/DDBJ whole genome shotgun (WGS) entry which is preliminary data.</text>
</comment>
<organism evidence="4 5">
    <name type="scientific">Agromyces seonyuensis</name>
    <dbReference type="NCBI Taxonomy" id="2662446"/>
    <lineage>
        <taxon>Bacteria</taxon>
        <taxon>Bacillati</taxon>
        <taxon>Actinomycetota</taxon>
        <taxon>Actinomycetes</taxon>
        <taxon>Micrococcales</taxon>
        <taxon>Microbacteriaceae</taxon>
        <taxon>Agromyces</taxon>
    </lineage>
</organism>
<name>A0A6I4NXM6_9MICO</name>
<dbReference type="Proteomes" id="UP000438182">
    <property type="component" value="Unassembled WGS sequence"/>
</dbReference>
<evidence type="ECO:0000256" key="1">
    <source>
        <dbReference type="ARBA" id="ARBA00023125"/>
    </source>
</evidence>
<evidence type="ECO:0000256" key="2">
    <source>
        <dbReference type="PROSITE-ProRule" id="PRU00335"/>
    </source>
</evidence>
<accession>A0A6I4NXM6</accession>
<dbReference type="InterPro" id="IPR001647">
    <property type="entry name" value="HTH_TetR"/>
</dbReference>
<dbReference type="RefSeq" id="WP_160424969.1">
    <property type="nucleotide sequence ID" value="NZ_WSTA01000046.1"/>
</dbReference>
<reference evidence="4 5" key="1">
    <citation type="submission" date="2019-12" db="EMBL/GenBank/DDBJ databases">
        <authorList>
            <person name="Kim Y.S."/>
        </authorList>
    </citation>
    <scope>NUCLEOTIDE SEQUENCE [LARGE SCALE GENOMIC DNA]</scope>
    <source>
        <strain evidence="4 5">MMS17-SY077</strain>
    </source>
</reference>
<dbReference type="PROSITE" id="PS50977">
    <property type="entry name" value="HTH_TETR_2"/>
    <property type="match status" value="1"/>
</dbReference>
<feature type="DNA-binding region" description="H-T-H motif" evidence="2">
    <location>
        <begin position="34"/>
        <end position="53"/>
    </location>
</feature>
<dbReference type="SUPFAM" id="SSF46689">
    <property type="entry name" value="Homeodomain-like"/>
    <property type="match status" value="1"/>
</dbReference>
<dbReference type="AlphaFoldDB" id="A0A6I4NXM6"/>
<sequence>MAEGKMDARAARTAASLERAIVALSSEKPAASLTVSEVAREAGVNRVTFYRHAESPEKLLGSILRRDLDRIRADDRVRRDDPAFEATDEPYVQVVLGEVAAHVLAYEPIYRRAFADPVGGAERAVLADHFTESARLHFRNNVRTAHPELSDSIDEETTARFIGHGLSGAVGAWLESGAGDRDRFVATTTALFPAWWS</sequence>
<feature type="domain" description="HTH tetR-type" evidence="3">
    <location>
        <begin position="11"/>
        <end position="71"/>
    </location>
</feature>
<gene>
    <name evidence="4" type="ORF">GB864_10975</name>
</gene>
<dbReference type="Pfam" id="PF00440">
    <property type="entry name" value="TetR_N"/>
    <property type="match status" value="1"/>
</dbReference>
<evidence type="ECO:0000259" key="3">
    <source>
        <dbReference type="PROSITE" id="PS50977"/>
    </source>
</evidence>
<dbReference type="EMBL" id="WSTA01000046">
    <property type="protein sequence ID" value="MWB99066.1"/>
    <property type="molecule type" value="Genomic_DNA"/>
</dbReference>
<evidence type="ECO:0000313" key="5">
    <source>
        <dbReference type="Proteomes" id="UP000438182"/>
    </source>
</evidence>
<evidence type="ECO:0000313" key="4">
    <source>
        <dbReference type="EMBL" id="MWB99066.1"/>
    </source>
</evidence>
<keyword evidence="1 2" id="KW-0238">DNA-binding</keyword>
<dbReference type="InterPro" id="IPR009057">
    <property type="entry name" value="Homeodomain-like_sf"/>
</dbReference>
<dbReference type="Gene3D" id="1.10.357.10">
    <property type="entry name" value="Tetracycline Repressor, domain 2"/>
    <property type="match status" value="1"/>
</dbReference>